<organism evidence="2 3">
    <name type="scientific">Polarella glacialis</name>
    <name type="common">Dinoflagellate</name>
    <dbReference type="NCBI Taxonomy" id="89957"/>
    <lineage>
        <taxon>Eukaryota</taxon>
        <taxon>Sar</taxon>
        <taxon>Alveolata</taxon>
        <taxon>Dinophyceae</taxon>
        <taxon>Suessiales</taxon>
        <taxon>Suessiaceae</taxon>
        <taxon>Polarella</taxon>
    </lineage>
</organism>
<dbReference type="OrthoDB" id="409435at2759"/>
<keyword evidence="3" id="KW-1185">Reference proteome</keyword>
<feature type="non-terminal residue" evidence="2">
    <location>
        <position position="1"/>
    </location>
</feature>
<feature type="compositionally biased region" description="Pro residues" evidence="1">
    <location>
        <begin position="1"/>
        <end position="11"/>
    </location>
</feature>
<name>A0A813F540_POLGL</name>
<protein>
    <submittedName>
        <fullName evidence="2">Uncharacterized protein</fullName>
    </submittedName>
</protein>
<dbReference type="Proteomes" id="UP000654075">
    <property type="component" value="Unassembled WGS sequence"/>
</dbReference>
<evidence type="ECO:0000313" key="2">
    <source>
        <dbReference type="EMBL" id="CAE8607633.1"/>
    </source>
</evidence>
<proteinExistence type="predicted"/>
<gene>
    <name evidence="2" type="ORF">PGLA1383_LOCUS25554</name>
</gene>
<sequence length="542" mass="60466">LRRSVPEPPLDPELLEGSGEEGPFDLVAVTDAPGRAKALIHSVLRPLRLRLLRPPKSTEWKFRWFDSERYLLAYVSNLRRRGFGDRLVIYADAFDVAWLNCERNFSRSFERLGRPMFFGAEWDLYPAGVNGYLPHARSHAAVRRALSRSWGRPMENCRQVHPLPMQWDLDPLEEHETCLAESEAGGVLSSGNIPEIALPAQYVNGGFYGGRAAELEVALRRMLGKLRLLPVLNENGVPFRNNGRTHQYMWNQYFLDHPEQVALDYGGTFVTNLARRSVAARQFGVDKSTGQVKSVIFQKPVCFMHANGGGYADNTFQLVRTAYALGADTTAWAGPPFGHEMDAVAEGGLAADRIVGDRVVIDTGLCFRSFNEAVPVYHGTLSVLYLVTPYNAATFRGLWFFTARPRKYEGGSNRSFDVVEVQQGAITTRPNTGRAKPPNGTQVFKGRNRFDISVFRLRVRTGDCLGWRCEDRCDLTSAEFKVETSGGESVWPPADKGVWTGPGFNLEPGSQVTLKQWQPRTYAIGVQAEVAGFSFYQEADGG</sequence>
<dbReference type="AlphaFoldDB" id="A0A813F540"/>
<accession>A0A813F540</accession>
<feature type="region of interest" description="Disordered" evidence="1">
    <location>
        <begin position="1"/>
        <end position="21"/>
    </location>
</feature>
<evidence type="ECO:0000256" key="1">
    <source>
        <dbReference type="SAM" id="MobiDB-lite"/>
    </source>
</evidence>
<evidence type="ECO:0000313" key="3">
    <source>
        <dbReference type="Proteomes" id="UP000654075"/>
    </source>
</evidence>
<dbReference type="EMBL" id="CAJNNV010021907">
    <property type="protein sequence ID" value="CAE8607633.1"/>
    <property type="molecule type" value="Genomic_DNA"/>
</dbReference>
<comment type="caution">
    <text evidence="2">The sequence shown here is derived from an EMBL/GenBank/DDBJ whole genome shotgun (WGS) entry which is preliminary data.</text>
</comment>
<dbReference type="OMA" id="HQYMWNQ"/>
<reference evidence="2" key="1">
    <citation type="submission" date="2021-02" db="EMBL/GenBank/DDBJ databases">
        <authorList>
            <person name="Dougan E. K."/>
            <person name="Rhodes N."/>
            <person name="Thang M."/>
            <person name="Chan C."/>
        </authorList>
    </citation>
    <scope>NUCLEOTIDE SEQUENCE</scope>
</reference>